<dbReference type="InterPro" id="IPR001375">
    <property type="entry name" value="Peptidase_S9_cat"/>
</dbReference>
<feature type="compositionally biased region" description="Low complexity" evidence="4">
    <location>
        <begin position="459"/>
        <end position="539"/>
    </location>
</feature>
<dbReference type="InterPro" id="IPR051167">
    <property type="entry name" value="Prolyl_oligopep/macrocyclase"/>
</dbReference>
<gene>
    <name evidence="7" type="ORF">GCM10009809_01170</name>
</gene>
<dbReference type="InterPro" id="IPR023302">
    <property type="entry name" value="Pept_S9A_N"/>
</dbReference>
<proteinExistence type="predicted"/>
<reference evidence="7 8" key="1">
    <citation type="journal article" date="2019" name="Int. J. Syst. Evol. Microbiol.">
        <title>The Global Catalogue of Microorganisms (GCM) 10K type strain sequencing project: providing services to taxonomists for standard genome sequencing and annotation.</title>
        <authorList>
            <consortium name="The Broad Institute Genomics Platform"/>
            <consortium name="The Broad Institute Genome Sequencing Center for Infectious Disease"/>
            <person name="Wu L."/>
            <person name="Ma J."/>
        </authorList>
    </citation>
    <scope>NUCLEOTIDE SEQUENCE [LARGE SCALE GENOMIC DNA]</scope>
    <source>
        <strain evidence="7 8">JCM 15589</strain>
    </source>
</reference>
<organism evidence="7 8">
    <name type="scientific">Isoptericola hypogeus</name>
    <dbReference type="NCBI Taxonomy" id="300179"/>
    <lineage>
        <taxon>Bacteria</taxon>
        <taxon>Bacillati</taxon>
        <taxon>Actinomycetota</taxon>
        <taxon>Actinomycetes</taxon>
        <taxon>Micrococcales</taxon>
        <taxon>Promicromonosporaceae</taxon>
        <taxon>Isoptericola</taxon>
    </lineage>
</organism>
<dbReference type="PANTHER" id="PTHR42881:SF13">
    <property type="entry name" value="PROLYL ENDOPEPTIDASE"/>
    <property type="match status" value="1"/>
</dbReference>
<evidence type="ECO:0000259" key="6">
    <source>
        <dbReference type="Pfam" id="PF02897"/>
    </source>
</evidence>
<feature type="compositionally biased region" description="Low complexity" evidence="4">
    <location>
        <begin position="11"/>
        <end position="22"/>
    </location>
</feature>
<evidence type="ECO:0008006" key="9">
    <source>
        <dbReference type="Google" id="ProtNLM"/>
    </source>
</evidence>
<comment type="caution">
    <text evidence="7">The sequence shown here is derived from an EMBL/GenBank/DDBJ whole genome shotgun (WGS) entry which is preliminary data.</text>
</comment>
<keyword evidence="3" id="KW-0720">Serine protease</keyword>
<dbReference type="Pfam" id="PF02897">
    <property type="entry name" value="Peptidase_S9_N"/>
    <property type="match status" value="1"/>
</dbReference>
<keyword evidence="1" id="KW-0645">Protease</keyword>
<evidence type="ECO:0000313" key="7">
    <source>
        <dbReference type="EMBL" id="GAA1708736.1"/>
    </source>
</evidence>
<evidence type="ECO:0000256" key="3">
    <source>
        <dbReference type="ARBA" id="ARBA00022825"/>
    </source>
</evidence>
<dbReference type="PRINTS" id="PR00862">
    <property type="entry name" value="PROLIGOPTASE"/>
</dbReference>
<dbReference type="Proteomes" id="UP001501138">
    <property type="component" value="Unassembled WGS sequence"/>
</dbReference>
<keyword evidence="2" id="KW-0378">Hydrolase</keyword>
<protein>
    <recommendedName>
        <fullName evidence="9">Prolyl oligopeptidase</fullName>
    </recommendedName>
</protein>
<keyword evidence="8" id="KW-1185">Reference proteome</keyword>
<dbReference type="Pfam" id="PF00326">
    <property type="entry name" value="Peptidase_S9"/>
    <property type="match status" value="1"/>
</dbReference>
<dbReference type="InterPro" id="IPR029058">
    <property type="entry name" value="AB_hydrolase_fold"/>
</dbReference>
<sequence>MVPTMTTERLATAPPSTAVPSTPLDPGAPDPFSWLEDVEGDVALEWVRERNDHAHATVGGTDGFAATEAAIREVLDSDQRIPDVSRIGDHLYNFWRDAEHERGLWRRTTLESYRSAEPAWEPVLDLDALAAAEGQSWVWHGASLLRPAPEQLAAGEPWRRALVDLSPGGSDADVTREFDLVDKRFVPAAEGGFERDTARADGAVGAKGGLAWADEDTVYAFTDFGPGTTTPSGYPRTVRLWRRGTPLDAAVVVYEGTDDDMYISARRSRTPGFERDLVSRSIAFYRSETFLVEAVGTPEQRLVKIDVPESAEVGFHREWLLVELRDDWVPEPGGPAPRTYPAGSLLAAPADAFLAGSRDLAVLFEPTPSTSLVGASWTRHHLVVNVLDDVRNRLEVLTPPEDAGAGGGWQRSALPVGAELVTVGARAVDAVDSDDVWLTTTGYLTPSTLALATVGGAGEVSTSSTSGSAGSADKVSTSSTSGSAGSADKVSTSSTSGSAGSTDKVSTSSTSGSAGSTDKASTSSTSGSAGSTDKASTSSTSELLKSAPAFFDADGMVVAQHFATSDDGTRVPYFVVGREDLVRPADPSVPGTAPTLLYGYGGFEIPLLPGYSGLVGRSWLAGGGVYVVANIRGGGEYGPAWHQAALRSSRHKAYEDFAAVARDLMARGVTSPRHLGAQGGSNGGLLAGNMLTQYPELFGAVVIQVPLLDMKRYSHLLAGASWMAEYGDPDSDDWEFVRTFSPYHLFDAGRSYPPVLFTTSTKDDRVHPGHARKLAALMLAAGKDVTSYENVEGGHGGAANNAQAAHMAALAWTFLRERLA</sequence>
<dbReference type="EMBL" id="BAAAPM010000002">
    <property type="protein sequence ID" value="GAA1708736.1"/>
    <property type="molecule type" value="Genomic_DNA"/>
</dbReference>
<dbReference type="Gene3D" id="3.40.50.1820">
    <property type="entry name" value="alpha/beta hydrolase"/>
    <property type="match status" value="1"/>
</dbReference>
<evidence type="ECO:0000259" key="5">
    <source>
        <dbReference type="Pfam" id="PF00326"/>
    </source>
</evidence>
<feature type="region of interest" description="Disordered" evidence="4">
    <location>
        <begin position="458"/>
        <end position="539"/>
    </location>
</feature>
<evidence type="ECO:0000256" key="4">
    <source>
        <dbReference type="SAM" id="MobiDB-lite"/>
    </source>
</evidence>
<dbReference type="SUPFAM" id="SSF50993">
    <property type="entry name" value="Peptidase/esterase 'gauge' domain"/>
    <property type="match status" value="1"/>
</dbReference>
<feature type="region of interest" description="Disordered" evidence="4">
    <location>
        <begin position="1"/>
        <end position="28"/>
    </location>
</feature>
<feature type="domain" description="Peptidase S9 prolyl oligopeptidase catalytic" evidence="5">
    <location>
        <begin position="619"/>
        <end position="818"/>
    </location>
</feature>
<evidence type="ECO:0000256" key="1">
    <source>
        <dbReference type="ARBA" id="ARBA00022670"/>
    </source>
</evidence>
<dbReference type="SUPFAM" id="SSF53474">
    <property type="entry name" value="alpha/beta-Hydrolases"/>
    <property type="match status" value="1"/>
</dbReference>
<dbReference type="PANTHER" id="PTHR42881">
    <property type="entry name" value="PROLYL ENDOPEPTIDASE"/>
    <property type="match status" value="1"/>
</dbReference>
<dbReference type="InterPro" id="IPR002470">
    <property type="entry name" value="Peptidase_S9A"/>
</dbReference>
<feature type="domain" description="Peptidase S9A N-terminal" evidence="6">
    <location>
        <begin position="28"/>
        <end position="269"/>
    </location>
</feature>
<name>A0ABN2INR5_9MICO</name>
<accession>A0ABN2INR5</accession>
<evidence type="ECO:0000313" key="8">
    <source>
        <dbReference type="Proteomes" id="UP001501138"/>
    </source>
</evidence>
<evidence type="ECO:0000256" key="2">
    <source>
        <dbReference type="ARBA" id="ARBA00022801"/>
    </source>
</evidence>